<gene>
    <name evidence="1" type="ORF">E2C01_011674</name>
</gene>
<organism evidence="1 2">
    <name type="scientific">Portunus trituberculatus</name>
    <name type="common">Swimming crab</name>
    <name type="synonym">Neptunus trituberculatus</name>
    <dbReference type="NCBI Taxonomy" id="210409"/>
    <lineage>
        <taxon>Eukaryota</taxon>
        <taxon>Metazoa</taxon>
        <taxon>Ecdysozoa</taxon>
        <taxon>Arthropoda</taxon>
        <taxon>Crustacea</taxon>
        <taxon>Multicrustacea</taxon>
        <taxon>Malacostraca</taxon>
        <taxon>Eumalacostraca</taxon>
        <taxon>Eucarida</taxon>
        <taxon>Decapoda</taxon>
        <taxon>Pleocyemata</taxon>
        <taxon>Brachyura</taxon>
        <taxon>Eubrachyura</taxon>
        <taxon>Portunoidea</taxon>
        <taxon>Portunidae</taxon>
        <taxon>Portuninae</taxon>
        <taxon>Portunus</taxon>
    </lineage>
</organism>
<reference evidence="1 2" key="1">
    <citation type="submission" date="2019-05" db="EMBL/GenBank/DDBJ databases">
        <title>Another draft genome of Portunus trituberculatus and its Hox gene families provides insights of decapod evolution.</title>
        <authorList>
            <person name="Jeong J.-H."/>
            <person name="Song I."/>
            <person name="Kim S."/>
            <person name="Choi T."/>
            <person name="Kim D."/>
            <person name="Ryu S."/>
            <person name="Kim W."/>
        </authorList>
    </citation>
    <scope>NUCLEOTIDE SEQUENCE [LARGE SCALE GENOMIC DNA]</scope>
    <source>
        <tissue evidence="1">Muscle</tissue>
    </source>
</reference>
<dbReference type="EMBL" id="VSRR010000710">
    <property type="protein sequence ID" value="MPC18782.1"/>
    <property type="molecule type" value="Genomic_DNA"/>
</dbReference>
<sequence>MLVHIPSPATVLRKTTFFCVLSVVFHLETYNGTKEAY</sequence>
<protein>
    <submittedName>
        <fullName evidence="1">Uncharacterized protein</fullName>
    </submittedName>
</protein>
<dbReference type="Proteomes" id="UP000324222">
    <property type="component" value="Unassembled WGS sequence"/>
</dbReference>
<evidence type="ECO:0000313" key="1">
    <source>
        <dbReference type="EMBL" id="MPC18782.1"/>
    </source>
</evidence>
<name>A0A5B7DBQ3_PORTR</name>
<comment type="caution">
    <text evidence="1">The sequence shown here is derived from an EMBL/GenBank/DDBJ whole genome shotgun (WGS) entry which is preliminary data.</text>
</comment>
<proteinExistence type="predicted"/>
<accession>A0A5B7DBQ3</accession>
<evidence type="ECO:0000313" key="2">
    <source>
        <dbReference type="Proteomes" id="UP000324222"/>
    </source>
</evidence>
<dbReference type="AlphaFoldDB" id="A0A5B7DBQ3"/>
<keyword evidence="2" id="KW-1185">Reference proteome</keyword>